<evidence type="ECO:0008006" key="4">
    <source>
        <dbReference type="Google" id="ProtNLM"/>
    </source>
</evidence>
<feature type="transmembrane region" description="Helical" evidence="1">
    <location>
        <begin position="170"/>
        <end position="188"/>
    </location>
</feature>
<reference evidence="2 3" key="1">
    <citation type="submission" date="2021-02" db="EMBL/GenBank/DDBJ databases">
        <title>Streptomyces spirodelae sp. nov., isolated from duckweed.</title>
        <authorList>
            <person name="Saimee Y."/>
            <person name="Duangmal K."/>
        </authorList>
    </citation>
    <scope>NUCLEOTIDE SEQUENCE [LARGE SCALE GENOMIC DNA]</scope>
    <source>
        <strain evidence="2 3">DSM 42105</strain>
    </source>
</reference>
<dbReference type="Proteomes" id="UP000721954">
    <property type="component" value="Unassembled WGS sequence"/>
</dbReference>
<gene>
    <name evidence="2" type="ORF">JW613_13620</name>
</gene>
<comment type="caution">
    <text evidence="2">The sequence shown here is derived from an EMBL/GenBank/DDBJ whole genome shotgun (WGS) entry which is preliminary data.</text>
</comment>
<accession>A0ABS3XVI9</accession>
<dbReference type="RefSeq" id="WP_209211066.1">
    <property type="nucleotide sequence ID" value="NZ_JAFFZM010000007.1"/>
</dbReference>
<feature type="transmembrane region" description="Helical" evidence="1">
    <location>
        <begin position="124"/>
        <end position="149"/>
    </location>
</feature>
<sequence length="197" mass="20476">MTWWIKARRAHTVLPALFLPFCLLALLWRDTVLDLPSFLAGAVSAPVIALLPILLCAALALCLDSRLPAAEATATRPVAWMDTALAAGTVLAACATALLAWKLGGADAGLNLGRDTAFLVGLMLLVRSLAGSRAVLAPVAWGFVVLFLGRGPGGHVYFWTVLLRPSTDPVAATAALLAFAGGLAALLIRPATESDPD</sequence>
<dbReference type="GeneID" id="96259648"/>
<feature type="transmembrane region" description="Helical" evidence="1">
    <location>
        <begin position="84"/>
        <end position="104"/>
    </location>
</feature>
<proteinExistence type="predicted"/>
<protein>
    <recommendedName>
        <fullName evidence="4">ABC transporter</fullName>
    </recommendedName>
</protein>
<keyword evidence="1" id="KW-0812">Transmembrane</keyword>
<evidence type="ECO:0000256" key="1">
    <source>
        <dbReference type="SAM" id="Phobius"/>
    </source>
</evidence>
<dbReference type="EMBL" id="JAFFZM010000007">
    <property type="protein sequence ID" value="MBO8199330.1"/>
    <property type="molecule type" value="Genomic_DNA"/>
</dbReference>
<organism evidence="2 3">
    <name type="scientific">Streptomyces smyrnaeus</name>
    <dbReference type="NCBI Taxonomy" id="1387713"/>
    <lineage>
        <taxon>Bacteria</taxon>
        <taxon>Bacillati</taxon>
        <taxon>Actinomycetota</taxon>
        <taxon>Actinomycetes</taxon>
        <taxon>Kitasatosporales</taxon>
        <taxon>Streptomycetaceae</taxon>
        <taxon>Streptomyces</taxon>
    </lineage>
</organism>
<evidence type="ECO:0000313" key="3">
    <source>
        <dbReference type="Proteomes" id="UP000721954"/>
    </source>
</evidence>
<feature type="transmembrane region" description="Helical" evidence="1">
    <location>
        <begin position="39"/>
        <end position="63"/>
    </location>
</feature>
<evidence type="ECO:0000313" key="2">
    <source>
        <dbReference type="EMBL" id="MBO8199330.1"/>
    </source>
</evidence>
<keyword evidence="3" id="KW-1185">Reference proteome</keyword>
<keyword evidence="1" id="KW-0472">Membrane</keyword>
<keyword evidence="1" id="KW-1133">Transmembrane helix</keyword>
<name>A0ABS3XVI9_9ACTN</name>